<accession>A0A6G0K5S0</accession>
<name>A0A6G0K5S0_9STRA</name>
<protein>
    <submittedName>
        <fullName evidence="2">Uncharacterized protein</fullName>
    </submittedName>
</protein>
<sequence>GLVTGTLTVESVANLTFSFFIFSYSFINLAKARSGEQQLDRYSRLTWETMQILITTCVAASLYSIRSQSLSWIVDYNGQLLRQTTTLGKKYCGLHDSCFLMHVNLAVVVAVVSTALGLTALAIRAKGANKYIIHNSKSASLTKLTSSQMETVDELPASPLTTFEEHCLGAPFTRSFKNYDDFACVQYMGKRCTTVETLLLTGYLF</sequence>
<evidence type="ECO:0000313" key="3">
    <source>
        <dbReference type="Proteomes" id="UP000488956"/>
    </source>
</evidence>
<feature type="non-terminal residue" evidence="2">
    <location>
        <position position="1"/>
    </location>
</feature>
<dbReference type="EMBL" id="QXFX01002434">
    <property type="protein sequence ID" value="KAE9077068.1"/>
    <property type="molecule type" value="Genomic_DNA"/>
</dbReference>
<gene>
    <name evidence="2" type="ORF">PF010_g23653</name>
</gene>
<feature type="transmembrane region" description="Helical" evidence="1">
    <location>
        <begin position="12"/>
        <end position="30"/>
    </location>
</feature>
<dbReference type="AlphaFoldDB" id="A0A6G0K5S0"/>
<feature type="transmembrane region" description="Helical" evidence="1">
    <location>
        <begin position="99"/>
        <end position="123"/>
    </location>
</feature>
<evidence type="ECO:0000313" key="2">
    <source>
        <dbReference type="EMBL" id="KAE9077068.1"/>
    </source>
</evidence>
<dbReference type="Proteomes" id="UP000488956">
    <property type="component" value="Unassembled WGS sequence"/>
</dbReference>
<keyword evidence="1" id="KW-0812">Transmembrane</keyword>
<keyword evidence="1" id="KW-1133">Transmembrane helix</keyword>
<comment type="caution">
    <text evidence="2">The sequence shown here is derived from an EMBL/GenBank/DDBJ whole genome shotgun (WGS) entry which is preliminary data.</text>
</comment>
<feature type="transmembrane region" description="Helical" evidence="1">
    <location>
        <begin position="42"/>
        <end position="65"/>
    </location>
</feature>
<evidence type="ECO:0000256" key="1">
    <source>
        <dbReference type="SAM" id="Phobius"/>
    </source>
</evidence>
<proteinExistence type="predicted"/>
<organism evidence="2 3">
    <name type="scientific">Phytophthora fragariae</name>
    <dbReference type="NCBI Taxonomy" id="53985"/>
    <lineage>
        <taxon>Eukaryota</taxon>
        <taxon>Sar</taxon>
        <taxon>Stramenopiles</taxon>
        <taxon>Oomycota</taxon>
        <taxon>Peronosporomycetes</taxon>
        <taxon>Peronosporales</taxon>
        <taxon>Peronosporaceae</taxon>
        <taxon>Phytophthora</taxon>
    </lineage>
</organism>
<reference evidence="2 3" key="1">
    <citation type="submission" date="2018-09" db="EMBL/GenBank/DDBJ databases">
        <title>Genomic investigation of the strawberry pathogen Phytophthora fragariae indicates pathogenicity is determined by transcriptional variation in three key races.</title>
        <authorList>
            <person name="Adams T.M."/>
            <person name="Armitage A.D."/>
            <person name="Sobczyk M.K."/>
            <person name="Bates H.J."/>
            <person name="Dunwell J.M."/>
            <person name="Nellist C.F."/>
            <person name="Harrison R.J."/>
        </authorList>
    </citation>
    <scope>NUCLEOTIDE SEQUENCE [LARGE SCALE GENOMIC DNA]</scope>
    <source>
        <strain evidence="2 3">ONT-3</strain>
    </source>
</reference>
<keyword evidence="1" id="KW-0472">Membrane</keyword>